<feature type="region of interest" description="Disordered" evidence="1">
    <location>
        <begin position="1"/>
        <end position="40"/>
    </location>
</feature>
<accession>A0A1H4LV76</accession>
<evidence type="ECO:0000313" key="3">
    <source>
        <dbReference type="Proteomes" id="UP000199183"/>
    </source>
</evidence>
<dbReference type="EMBL" id="FNRY01000001">
    <property type="protein sequence ID" value="SEB74185.1"/>
    <property type="molecule type" value="Genomic_DNA"/>
</dbReference>
<dbReference type="Proteomes" id="UP000199183">
    <property type="component" value="Unassembled WGS sequence"/>
</dbReference>
<dbReference type="RefSeq" id="WP_091182461.1">
    <property type="nucleotide sequence ID" value="NZ_FNRY01000001.1"/>
</dbReference>
<evidence type="ECO:0000256" key="1">
    <source>
        <dbReference type="SAM" id="MobiDB-lite"/>
    </source>
</evidence>
<organism evidence="2 3">
    <name type="scientific">Paramicrobacterium humi</name>
    <dbReference type="NCBI Taxonomy" id="640635"/>
    <lineage>
        <taxon>Bacteria</taxon>
        <taxon>Bacillati</taxon>
        <taxon>Actinomycetota</taxon>
        <taxon>Actinomycetes</taxon>
        <taxon>Micrococcales</taxon>
        <taxon>Microbacteriaceae</taxon>
        <taxon>Paramicrobacterium</taxon>
    </lineage>
</organism>
<proteinExistence type="predicted"/>
<gene>
    <name evidence="2" type="ORF">SAMN04489806_1657</name>
</gene>
<feature type="compositionally biased region" description="Polar residues" evidence="1">
    <location>
        <begin position="1"/>
        <end position="17"/>
    </location>
</feature>
<dbReference type="AlphaFoldDB" id="A0A1H4LV76"/>
<sequence>MTSKNDADETNGQSTSDEAQEKRDTEKGAASKRRQRAKVEEHGMPEAKYLDELFQEFVVLARPLAIFSRPSGEMDVVNSVEGMIALTAHTGSHPEQSPLTFRVPSEVERYARLSIIERQYRVELGTHLEHHTATKVKQSRGKGDSADRVPLQGVDAATVMFHWLNRGRLPKWVRLDSLERTV</sequence>
<keyword evidence="3" id="KW-1185">Reference proteome</keyword>
<name>A0A1H4LV76_9MICO</name>
<reference evidence="2 3" key="1">
    <citation type="submission" date="2016-10" db="EMBL/GenBank/DDBJ databases">
        <authorList>
            <person name="de Groot N.N."/>
        </authorList>
    </citation>
    <scope>NUCLEOTIDE SEQUENCE [LARGE SCALE GENOMIC DNA]</scope>
    <source>
        <strain evidence="2 3">DSM 21799</strain>
    </source>
</reference>
<evidence type="ECO:0000313" key="2">
    <source>
        <dbReference type="EMBL" id="SEB74185.1"/>
    </source>
</evidence>
<protein>
    <submittedName>
        <fullName evidence="2">Uncharacterized protein</fullName>
    </submittedName>
</protein>
<feature type="compositionally biased region" description="Basic and acidic residues" evidence="1">
    <location>
        <begin position="19"/>
        <end position="29"/>
    </location>
</feature>